<dbReference type="InterPro" id="IPR015421">
    <property type="entry name" value="PyrdxlP-dep_Trfase_major"/>
</dbReference>
<keyword evidence="3" id="KW-0032">Aminotransferase</keyword>
<dbReference type="Gene3D" id="3.90.1150.10">
    <property type="entry name" value="Aspartate Aminotransferase, domain 1"/>
    <property type="match status" value="1"/>
</dbReference>
<organism evidence="3 4">
    <name type="scientific">Reichenbachiella ulvae</name>
    <dbReference type="NCBI Taxonomy" id="2980104"/>
    <lineage>
        <taxon>Bacteria</taxon>
        <taxon>Pseudomonadati</taxon>
        <taxon>Bacteroidota</taxon>
        <taxon>Cytophagia</taxon>
        <taxon>Cytophagales</taxon>
        <taxon>Reichenbachiellaceae</taxon>
        <taxon>Reichenbachiella</taxon>
    </lineage>
</organism>
<dbReference type="InterPro" id="IPR015424">
    <property type="entry name" value="PyrdxlP-dep_Trfase"/>
</dbReference>
<dbReference type="RefSeq" id="WP_264139228.1">
    <property type="nucleotide sequence ID" value="NZ_JAOYOD010000001.1"/>
</dbReference>
<dbReference type="InterPro" id="IPR000192">
    <property type="entry name" value="Aminotrans_V_dom"/>
</dbReference>
<feature type="domain" description="Aminotransferase class V" evidence="2">
    <location>
        <begin position="57"/>
        <end position="372"/>
    </location>
</feature>
<gene>
    <name evidence="3" type="ORF">N7U62_16910</name>
</gene>
<dbReference type="Proteomes" id="UP001300692">
    <property type="component" value="Unassembled WGS sequence"/>
</dbReference>
<keyword evidence="4" id="KW-1185">Reference proteome</keyword>
<keyword evidence="1" id="KW-0663">Pyridoxal phosphate</keyword>
<evidence type="ECO:0000256" key="1">
    <source>
        <dbReference type="ARBA" id="ARBA00022898"/>
    </source>
</evidence>
<protein>
    <submittedName>
        <fullName evidence="3">Aminotransferase class V-fold PLP-dependent enzyme</fullName>
    </submittedName>
</protein>
<dbReference type="InterPro" id="IPR015422">
    <property type="entry name" value="PyrdxlP-dep_Trfase_small"/>
</dbReference>
<keyword evidence="3" id="KW-0808">Transferase</keyword>
<sequence>MKCQKSKFLLNKKYAYLNCAYMAPLLKKAEKAGRKGIAKKRQPNLISPDDFFHDLDTIKLLYSQLINAEKERITMIPSVSYGMAQVVHNLDLLKDENIVVCGDQFPSNVYPWMTACKNADAELKIIEVPDTTENRGKQWNEKILEAIDQKTKVIALGHTHWADGTLFDLMAIRKRCDEVDALLIIDGTQSIGALPFDVQEIKPDALVVAAYKWLLGPYSIGIAYYGEKFDQAEPIEQNWINRRDSEDFTGLVNYKDDYQPGADRFGVGEKSNFILNPILIESLKQVIRWQPAEIQTYCSELMAPAIEEIQSMGYYIEKDEDRSAHLFGILIPKEKQAAIATALKVNKVSVSMRGSFMRVSPHVYNDERDVNKLLRAFRSVC</sequence>
<reference evidence="3 4" key="1">
    <citation type="submission" date="2022-10" db="EMBL/GenBank/DDBJ databases">
        <title>Comparative genomics and taxonomic characterization of three novel marine species of genus Reichenbachiella exhibiting antioxidant and polysaccharide degradation activities.</title>
        <authorList>
            <person name="Muhammad N."/>
            <person name="Lee Y.-J."/>
            <person name="Ko J."/>
            <person name="Kim S.-G."/>
        </authorList>
    </citation>
    <scope>NUCLEOTIDE SEQUENCE [LARGE SCALE GENOMIC DNA]</scope>
    <source>
        <strain evidence="3 4">ABR2-5</strain>
    </source>
</reference>
<comment type="caution">
    <text evidence="3">The sequence shown here is derived from an EMBL/GenBank/DDBJ whole genome shotgun (WGS) entry which is preliminary data.</text>
</comment>
<dbReference type="Gene3D" id="3.40.640.10">
    <property type="entry name" value="Type I PLP-dependent aspartate aminotransferase-like (Major domain)"/>
    <property type="match status" value="1"/>
</dbReference>
<dbReference type="PANTHER" id="PTHR43586">
    <property type="entry name" value="CYSTEINE DESULFURASE"/>
    <property type="match status" value="1"/>
</dbReference>
<evidence type="ECO:0000259" key="2">
    <source>
        <dbReference type="Pfam" id="PF00266"/>
    </source>
</evidence>
<evidence type="ECO:0000313" key="3">
    <source>
        <dbReference type="EMBL" id="MCV9388366.1"/>
    </source>
</evidence>
<evidence type="ECO:0000313" key="4">
    <source>
        <dbReference type="Proteomes" id="UP001300692"/>
    </source>
</evidence>
<name>A0ABT3CXR8_9BACT</name>
<dbReference type="GO" id="GO:0008483">
    <property type="term" value="F:transaminase activity"/>
    <property type="evidence" value="ECO:0007669"/>
    <property type="project" value="UniProtKB-KW"/>
</dbReference>
<dbReference type="Pfam" id="PF00266">
    <property type="entry name" value="Aminotran_5"/>
    <property type="match status" value="1"/>
</dbReference>
<dbReference type="SUPFAM" id="SSF53383">
    <property type="entry name" value="PLP-dependent transferases"/>
    <property type="match status" value="1"/>
</dbReference>
<proteinExistence type="predicted"/>
<dbReference type="PANTHER" id="PTHR43586:SF15">
    <property type="entry name" value="BLR3095 PROTEIN"/>
    <property type="match status" value="1"/>
</dbReference>
<accession>A0ABT3CXR8</accession>
<dbReference type="EMBL" id="JAOYOD010000001">
    <property type="protein sequence ID" value="MCV9388366.1"/>
    <property type="molecule type" value="Genomic_DNA"/>
</dbReference>